<dbReference type="InterPro" id="IPR001845">
    <property type="entry name" value="HTH_ArsR_DNA-bd_dom"/>
</dbReference>
<keyword evidence="3" id="KW-0238">DNA-binding</keyword>
<comment type="caution">
    <text evidence="3">The sequence shown here is derived from an EMBL/GenBank/DDBJ whole genome shotgun (WGS) entry which is preliminary data.</text>
</comment>
<reference evidence="3 4" key="1">
    <citation type="submission" date="2020-08" db="EMBL/GenBank/DDBJ databases">
        <title>Genomic Encyclopedia of Type Strains, Phase IV (KMG-V): Genome sequencing to study the core and pangenomes of soil and plant-associated prokaryotes.</title>
        <authorList>
            <person name="Whitman W."/>
        </authorList>
    </citation>
    <scope>NUCLEOTIDE SEQUENCE [LARGE SCALE GENOMIC DNA]</scope>
    <source>
        <strain evidence="3 4">X5P2</strain>
    </source>
</reference>
<dbReference type="AlphaFoldDB" id="A0A9X0QCS9"/>
<evidence type="ECO:0000259" key="2">
    <source>
        <dbReference type="SMART" id="SM00418"/>
    </source>
</evidence>
<dbReference type="SUPFAM" id="SSF46785">
    <property type="entry name" value="Winged helix' DNA-binding domain"/>
    <property type="match status" value="1"/>
</dbReference>
<keyword evidence="4" id="KW-1185">Reference proteome</keyword>
<feature type="domain" description="HTH arsR-type" evidence="2">
    <location>
        <begin position="16"/>
        <end position="98"/>
    </location>
</feature>
<protein>
    <submittedName>
        <fullName evidence="3">DNA-binding transcriptional ArsR family regulator</fullName>
    </submittedName>
</protein>
<dbReference type="EMBL" id="JACHEB010000003">
    <property type="protein sequence ID" value="MBB5327859.1"/>
    <property type="molecule type" value="Genomic_DNA"/>
</dbReference>
<dbReference type="SMART" id="SM00418">
    <property type="entry name" value="HTH_ARSR"/>
    <property type="match status" value="1"/>
</dbReference>
<dbReference type="InterPro" id="IPR036388">
    <property type="entry name" value="WH-like_DNA-bd_sf"/>
</dbReference>
<dbReference type="GO" id="GO:0003700">
    <property type="term" value="F:DNA-binding transcription factor activity"/>
    <property type="evidence" value="ECO:0007669"/>
    <property type="project" value="InterPro"/>
</dbReference>
<organism evidence="3 4">
    <name type="scientific">Tunturiibacter gelidiferens</name>
    <dbReference type="NCBI Taxonomy" id="3069689"/>
    <lineage>
        <taxon>Bacteria</taxon>
        <taxon>Pseudomonadati</taxon>
        <taxon>Acidobacteriota</taxon>
        <taxon>Terriglobia</taxon>
        <taxon>Terriglobales</taxon>
        <taxon>Acidobacteriaceae</taxon>
        <taxon>Tunturiibacter</taxon>
    </lineage>
</organism>
<evidence type="ECO:0000313" key="3">
    <source>
        <dbReference type="EMBL" id="MBB5327859.1"/>
    </source>
</evidence>
<dbReference type="GO" id="GO:0003677">
    <property type="term" value="F:DNA binding"/>
    <property type="evidence" value="ECO:0007669"/>
    <property type="project" value="UniProtKB-KW"/>
</dbReference>
<dbReference type="Gene3D" id="1.10.10.10">
    <property type="entry name" value="Winged helix-like DNA-binding domain superfamily/Winged helix DNA-binding domain"/>
    <property type="match status" value="1"/>
</dbReference>
<proteinExistence type="predicted"/>
<name>A0A9X0QCS9_9BACT</name>
<dbReference type="Pfam" id="PF12840">
    <property type="entry name" value="HTH_20"/>
    <property type="match status" value="1"/>
</dbReference>
<evidence type="ECO:0000256" key="1">
    <source>
        <dbReference type="SAM" id="MobiDB-lite"/>
    </source>
</evidence>
<dbReference type="InterPro" id="IPR036390">
    <property type="entry name" value="WH_DNA-bd_sf"/>
</dbReference>
<dbReference type="InterPro" id="IPR011991">
    <property type="entry name" value="ArsR-like_HTH"/>
</dbReference>
<feature type="region of interest" description="Disordered" evidence="1">
    <location>
        <begin position="108"/>
        <end position="128"/>
    </location>
</feature>
<dbReference type="CDD" id="cd00090">
    <property type="entry name" value="HTH_ARSR"/>
    <property type="match status" value="1"/>
</dbReference>
<dbReference type="Proteomes" id="UP000535182">
    <property type="component" value="Unassembled WGS sequence"/>
</dbReference>
<dbReference type="RefSeq" id="WP_183974924.1">
    <property type="nucleotide sequence ID" value="NZ_JACHEB010000003.1"/>
</dbReference>
<evidence type="ECO:0000313" key="4">
    <source>
        <dbReference type="Proteomes" id="UP000535182"/>
    </source>
</evidence>
<accession>A0A9X0QCS9</accession>
<sequence length="128" mass="14201">MKPLVHPTLRDITVEGILHALSDPVRVAIYADIVGSDCSQTCSNFVNIVDKPVPKSTLSVHFKALRQAGLIRGERRGVEMYNVSRCSEIDGRFPGLIAAIVKAHNIQSEETRTPKVKPGSLKKRRLER</sequence>
<gene>
    <name evidence="3" type="ORF">HDF14_001465</name>
</gene>